<accession>A0A1G2BHZ0</accession>
<dbReference type="Gene3D" id="3.90.1140.10">
    <property type="entry name" value="Cyclic phosphodiesterase"/>
    <property type="match status" value="1"/>
</dbReference>
<dbReference type="AlphaFoldDB" id="A0A1G2BHZ0"/>
<dbReference type="PANTHER" id="PTHR35561">
    <property type="entry name" value="RNA 2',3'-CYCLIC PHOSPHODIESTERASE"/>
    <property type="match status" value="1"/>
</dbReference>
<dbReference type="EMBL" id="MHKK01000053">
    <property type="protein sequence ID" value="OGY88811.1"/>
    <property type="molecule type" value="Genomic_DNA"/>
</dbReference>
<dbReference type="GO" id="GO:0016874">
    <property type="term" value="F:ligase activity"/>
    <property type="evidence" value="ECO:0007669"/>
    <property type="project" value="UniProtKB-KW"/>
</dbReference>
<dbReference type="GO" id="GO:0008664">
    <property type="term" value="F:RNA 2',3'-cyclic 3'-phosphodiesterase activity"/>
    <property type="evidence" value="ECO:0007669"/>
    <property type="project" value="UniProtKB-EC"/>
</dbReference>
<dbReference type="InterPro" id="IPR004175">
    <property type="entry name" value="RNA_CPDase"/>
</dbReference>
<sequence length="184" mass="20152">MDRPRLFVAAELPKDSRVRLARSFSAIPLSGGFRRIPEEQLHITLKFLGATDVTLLPELIAALEKATAPAEAMSVEFGHVVLMPQHRPRVVACAVSAPQELSDLARSIDDALYAARIAQPERRIFRPHITLARVSTTPAPADVAALTSWQPVKDDILIDSISLFESVLKPSGPVYTILNTFHLA</sequence>
<feature type="short sequence motif" description="HXTX 1" evidence="2">
    <location>
        <begin position="42"/>
        <end position="45"/>
    </location>
</feature>
<dbReference type="InterPro" id="IPR009097">
    <property type="entry name" value="Cyclic_Pdiesterase"/>
</dbReference>
<feature type="active site" description="Proton acceptor" evidence="2">
    <location>
        <position position="128"/>
    </location>
</feature>
<comment type="catalytic activity">
    <reaction evidence="2">
        <text>a 3'-end 2',3'-cyclophospho-ribonucleotide-RNA + H2O = a 3'-end 2'-phospho-ribonucleotide-RNA + H(+)</text>
        <dbReference type="Rhea" id="RHEA:11828"/>
        <dbReference type="Rhea" id="RHEA-COMP:10464"/>
        <dbReference type="Rhea" id="RHEA-COMP:17353"/>
        <dbReference type="ChEBI" id="CHEBI:15377"/>
        <dbReference type="ChEBI" id="CHEBI:15378"/>
        <dbReference type="ChEBI" id="CHEBI:83064"/>
        <dbReference type="ChEBI" id="CHEBI:173113"/>
        <dbReference type="EC" id="3.1.4.58"/>
    </reaction>
</comment>
<dbReference type="PANTHER" id="PTHR35561:SF1">
    <property type="entry name" value="RNA 2',3'-CYCLIC PHOSPHODIESTERASE"/>
    <property type="match status" value="1"/>
</dbReference>
<name>A0A1G2BHZ0_9BACT</name>
<feature type="active site" description="Proton donor" evidence="2">
    <location>
        <position position="42"/>
    </location>
</feature>
<dbReference type="SUPFAM" id="SSF55144">
    <property type="entry name" value="LigT-like"/>
    <property type="match status" value="1"/>
</dbReference>
<dbReference type="HAMAP" id="MF_01940">
    <property type="entry name" value="RNA_CPDase"/>
    <property type="match status" value="1"/>
</dbReference>
<evidence type="ECO:0000313" key="3">
    <source>
        <dbReference type="EMBL" id="OGY88811.1"/>
    </source>
</evidence>
<comment type="caution">
    <text evidence="3">The sequence shown here is derived from an EMBL/GenBank/DDBJ whole genome shotgun (WGS) entry which is preliminary data.</text>
</comment>
<dbReference type="EC" id="3.1.4.58" evidence="2"/>
<keyword evidence="1 2" id="KW-0378">Hydrolase</keyword>
<feature type="short sequence motif" description="HXTX 2" evidence="2">
    <location>
        <begin position="128"/>
        <end position="131"/>
    </location>
</feature>
<dbReference type="NCBIfam" id="TIGR02258">
    <property type="entry name" value="2_5_ligase"/>
    <property type="match status" value="1"/>
</dbReference>
<organism evidence="3 4">
    <name type="scientific">Candidatus Komeilibacteria bacterium RIFCSPHIGHO2_01_FULL_52_14</name>
    <dbReference type="NCBI Taxonomy" id="1798549"/>
    <lineage>
        <taxon>Bacteria</taxon>
        <taxon>Candidatus Komeiliibacteriota</taxon>
    </lineage>
</organism>
<gene>
    <name evidence="3" type="ORF">A2677_02555</name>
</gene>
<dbReference type="Pfam" id="PF13563">
    <property type="entry name" value="2_5_RNA_ligase2"/>
    <property type="match status" value="1"/>
</dbReference>
<dbReference type="Proteomes" id="UP000177817">
    <property type="component" value="Unassembled WGS sequence"/>
</dbReference>
<evidence type="ECO:0000313" key="4">
    <source>
        <dbReference type="Proteomes" id="UP000177817"/>
    </source>
</evidence>
<protein>
    <recommendedName>
        <fullName evidence="2">RNA 2',3'-cyclic phosphodiesterase</fullName>
        <shortName evidence="2">RNA 2',3'-CPDase</shortName>
        <ecNumber evidence="2">3.1.4.58</ecNumber>
    </recommendedName>
</protein>
<evidence type="ECO:0000256" key="2">
    <source>
        <dbReference type="HAMAP-Rule" id="MF_01940"/>
    </source>
</evidence>
<keyword evidence="3" id="KW-0436">Ligase</keyword>
<proteinExistence type="inferred from homology"/>
<reference evidence="3 4" key="1">
    <citation type="journal article" date="2016" name="Nat. Commun.">
        <title>Thousands of microbial genomes shed light on interconnected biogeochemical processes in an aquifer system.</title>
        <authorList>
            <person name="Anantharaman K."/>
            <person name="Brown C.T."/>
            <person name="Hug L.A."/>
            <person name="Sharon I."/>
            <person name="Castelle C.J."/>
            <person name="Probst A.J."/>
            <person name="Thomas B.C."/>
            <person name="Singh A."/>
            <person name="Wilkins M.J."/>
            <person name="Karaoz U."/>
            <person name="Brodie E.L."/>
            <person name="Williams K.H."/>
            <person name="Hubbard S.S."/>
            <person name="Banfield J.F."/>
        </authorList>
    </citation>
    <scope>NUCLEOTIDE SEQUENCE [LARGE SCALE GENOMIC DNA]</scope>
</reference>
<evidence type="ECO:0000256" key="1">
    <source>
        <dbReference type="ARBA" id="ARBA00022801"/>
    </source>
</evidence>
<dbReference type="GO" id="GO:0004113">
    <property type="term" value="F:2',3'-cyclic-nucleotide 3'-phosphodiesterase activity"/>
    <property type="evidence" value="ECO:0007669"/>
    <property type="project" value="InterPro"/>
</dbReference>
<comment type="function">
    <text evidence="2">Hydrolyzes RNA 2',3'-cyclic phosphodiester to an RNA 2'-phosphomonoester.</text>
</comment>
<comment type="similarity">
    <text evidence="2">Belongs to the 2H phosphoesterase superfamily. ThpR family.</text>
</comment>